<dbReference type="PATRIC" id="fig|999432.5.peg.112"/>
<dbReference type="GO" id="GO:0008237">
    <property type="term" value="F:metallopeptidase activity"/>
    <property type="evidence" value="ECO:0007669"/>
    <property type="project" value="InterPro"/>
</dbReference>
<dbReference type="AlphaFoldDB" id="A0A0E2E777"/>
<gene>
    <name evidence="2" type="ORF">HMPREF9726_00108</name>
</gene>
<dbReference type="EMBL" id="AGDV01000001">
    <property type="protein sequence ID" value="EMB35916.1"/>
    <property type="molecule type" value="Genomic_DNA"/>
</dbReference>
<feature type="domain" description="Metalloprotease TldD/E C-terminal" evidence="1">
    <location>
        <begin position="227"/>
        <end position="429"/>
    </location>
</feature>
<proteinExistence type="predicted"/>
<dbReference type="SUPFAM" id="SSF111283">
    <property type="entry name" value="Putative modulator of DNA gyrase, PmbA/TldD"/>
    <property type="match status" value="1"/>
</dbReference>
<dbReference type="InterPro" id="IPR047657">
    <property type="entry name" value="PmbA"/>
</dbReference>
<dbReference type="RefSeq" id="WP_002682597.1">
    <property type="nucleotide sequence ID" value="NZ_CM001795.1"/>
</dbReference>
<reference evidence="2" key="1">
    <citation type="submission" date="2012-01" db="EMBL/GenBank/DDBJ databases">
        <title>The Genome Sequence of Treponema denticola H-22.</title>
        <authorList>
            <consortium name="The Broad Institute Genome Sequencing Platform"/>
            <person name="Earl A."/>
            <person name="Ward D."/>
            <person name="Feldgarden M."/>
            <person name="Gevers D."/>
            <person name="Blanton J.M."/>
            <person name="Fenno C.J."/>
            <person name="Baranova O.V."/>
            <person name="Mathney J."/>
            <person name="Dewhirst F.E."/>
            <person name="Izard J."/>
            <person name="Young S.K."/>
            <person name="Zeng Q."/>
            <person name="Gargeya S."/>
            <person name="Fitzgerald M."/>
            <person name="Haas B."/>
            <person name="Abouelleil A."/>
            <person name="Alvarado L."/>
            <person name="Arachchi H.M."/>
            <person name="Berlin A."/>
            <person name="Chapman S.B."/>
            <person name="Gearin G."/>
            <person name="Goldberg J."/>
            <person name="Griggs A."/>
            <person name="Gujja S."/>
            <person name="Hansen M."/>
            <person name="Heiman D."/>
            <person name="Howarth C."/>
            <person name="Larimer J."/>
            <person name="Lui A."/>
            <person name="MacDonald P.J.P."/>
            <person name="McCowen C."/>
            <person name="Montmayeur A."/>
            <person name="Murphy C."/>
            <person name="Neiman D."/>
            <person name="Pearson M."/>
            <person name="Priest M."/>
            <person name="Roberts A."/>
            <person name="Saif S."/>
            <person name="Shea T."/>
            <person name="Sisk P."/>
            <person name="Stolte C."/>
            <person name="Sykes S."/>
            <person name="Wortman J."/>
            <person name="Nusbaum C."/>
            <person name="Birren B."/>
        </authorList>
    </citation>
    <scope>NUCLEOTIDE SEQUENCE [LARGE SCALE GENOMIC DNA]</scope>
    <source>
        <strain evidence="2">H-22</strain>
    </source>
</reference>
<comment type="caution">
    <text evidence="2">The sequence shown here is derived from an EMBL/GenBank/DDBJ whole genome shotgun (WGS) entry which is preliminary data.</text>
</comment>
<dbReference type="InterPro" id="IPR045569">
    <property type="entry name" value="Metalloprtase-TldD/E_C"/>
</dbReference>
<dbReference type="Pfam" id="PF19289">
    <property type="entry name" value="PmbA_TldD_3rd"/>
    <property type="match status" value="1"/>
</dbReference>
<evidence type="ECO:0000259" key="1">
    <source>
        <dbReference type="Pfam" id="PF19289"/>
    </source>
</evidence>
<dbReference type="GO" id="GO:0005829">
    <property type="term" value="C:cytosol"/>
    <property type="evidence" value="ECO:0007669"/>
    <property type="project" value="TreeGrafter"/>
</dbReference>
<accession>A0A0E2E777</accession>
<dbReference type="HOGENOM" id="CLU_646900_0_0_12"/>
<dbReference type="PANTHER" id="PTHR43421">
    <property type="entry name" value="METALLOPROTEASE PMBA"/>
    <property type="match status" value="1"/>
</dbReference>
<dbReference type="Proteomes" id="UP000011705">
    <property type="component" value="Chromosome"/>
</dbReference>
<protein>
    <recommendedName>
        <fullName evidence="1">Metalloprotease TldD/E C-terminal domain-containing protein</fullName>
    </recommendedName>
</protein>
<organism evidence="2">
    <name type="scientific">Treponema denticola H-22</name>
    <dbReference type="NCBI Taxonomy" id="999432"/>
    <lineage>
        <taxon>Bacteria</taxon>
        <taxon>Pseudomonadati</taxon>
        <taxon>Spirochaetota</taxon>
        <taxon>Spirochaetia</taxon>
        <taxon>Spirochaetales</taxon>
        <taxon>Treponemataceae</taxon>
        <taxon>Treponema</taxon>
    </lineage>
</organism>
<name>A0A0E2E777_TREDN</name>
<dbReference type="PANTHER" id="PTHR43421:SF1">
    <property type="entry name" value="METALLOPROTEASE PMBA"/>
    <property type="match status" value="1"/>
</dbReference>
<evidence type="ECO:0000313" key="2">
    <source>
        <dbReference type="EMBL" id="EMB35916.1"/>
    </source>
</evidence>
<sequence length="432" mass="48791">MKDKIISILKNKKNIDGYRLVLTKIRSGEMFLVRDKMDMNRAKNVLHTSLTVYKDFEEAGKKYRGSADVSLSPTMDEEEINKKIEEAAFAAQFVKNEWYPLSRPSSEKPFSISSSFDTENLNEELVKIQKAIYKKRNTKAEINSTEIFIDNMEVQIVNSEGVDVRFKKYRGYIEVITDCSIGKEEVEIYGDNSFSTESEKLIDNMVSEQLKETEERALAEKAKHLKSVNVIITNTAAASFFDFYISQASASMVYTKSSAAKLGENFQGSGVKGDKVNIKLVPDMAGSPYSAPYDGDGLLLKEHELYKDGIVKTYHGSIKFAHYLNVEPTGNIINFEVGAGAKTEADLKKEPYVEILTFSDFFQDEVTGDFGGEFRLARYFDGKNLHIINNGSISGNMFDAQKEFYFSKERVQHSNYFGPKSIMIPNMEVLGD</sequence>
<dbReference type="GO" id="GO:0006508">
    <property type="term" value="P:proteolysis"/>
    <property type="evidence" value="ECO:0007669"/>
    <property type="project" value="InterPro"/>
</dbReference>
<dbReference type="InterPro" id="IPR036059">
    <property type="entry name" value="TldD/PmbA_sf"/>
</dbReference>